<keyword evidence="1" id="KW-1133">Transmembrane helix</keyword>
<organism evidence="2 3">
    <name type="scientific">Limosilactobacillus reuteri</name>
    <name type="common">Lactobacillus reuteri</name>
    <dbReference type="NCBI Taxonomy" id="1598"/>
    <lineage>
        <taxon>Bacteria</taxon>
        <taxon>Bacillati</taxon>
        <taxon>Bacillota</taxon>
        <taxon>Bacilli</taxon>
        <taxon>Lactobacillales</taxon>
        <taxon>Lactobacillaceae</taxon>
        <taxon>Limosilactobacillus</taxon>
    </lineage>
</organism>
<dbReference type="RefSeq" id="WP_079376257.1">
    <property type="nucleotide sequence ID" value="NZ_MWVS01000120.1"/>
</dbReference>
<reference evidence="2 3" key="1">
    <citation type="submission" date="2017-03" db="EMBL/GenBank/DDBJ databases">
        <title>Antibiotic resistance of probiotic microorganisms.</title>
        <authorList>
            <person name="Sanudo A.I."/>
            <person name="Olivares M."/>
            <person name="Banuelos O."/>
        </authorList>
    </citation>
    <scope>NUCLEOTIDE SEQUENCE [LARGE SCALE GENOMIC DNA]</scope>
    <source>
        <strain evidence="2 3">CECT8605</strain>
    </source>
</reference>
<evidence type="ECO:0000313" key="2">
    <source>
        <dbReference type="EMBL" id="OPG87592.1"/>
    </source>
</evidence>
<keyword evidence="1" id="KW-0812">Transmembrane</keyword>
<dbReference type="EMBL" id="MWVS01000120">
    <property type="protein sequence ID" value="OPG87592.1"/>
    <property type="molecule type" value="Genomic_DNA"/>
</dbReference>
<protein>
    <submittedName>
        <fullName evidence="2">Uncharacterized protein</fullName>
    </submittedName>
</protein>
<sequence>MSKKVLEGVILAYANLTLAICYPILALLRLIGIAFYELIVLLFYILSYPANVSLTKWEWGVMSYENFSCKMDEINFADVKDHYKWIFQKYILRKENKKKSIRVEE</sequence>
<evidence type="ECO:0000313" key="3">
    <source>
        <dbReference type="Proteomes" id="UP000189795"/>
    </source>
</evidence>
<evidence type="ECO:0000256" key="1">
    <source>
        <dbReference type="SAM" id="Phobius"/>
    </source>
</evidence>
<keyword evidence="1" id="KW-0472">Membrane</keyword>
<accession>A0A1V4FJ92</accession>
<dbReference type="AlphaFoldDB" id="A0A1V4FJ92"/>
<comment type="caution">
    <text evidence="2">The sequence shown here is derived from an EMBL/GenBank/DDBJ whole genome shotgun (WGS) entry which is preliminary data.</text>
</comment>
<dbReference type="Proteomes" id="UP000189795">
    <property type="component" value="Unassembled WGS sequence"/>
</dbReference>
<proteinExistence type="predicted"/>
<feature type="transmembrane region" description="Helical" evidence="1">
    <location>
        <begin position="20"/>
        <end position="46"/>
    </location>
</feature>
<name>A0A1V4FJ92_LIMRT</name>
<gene>
    <name evidence="2" type="ORF">B5D07_10045</name>
</gene>